<dbReference type="Proteomes" id="UP000326759">
    <property type="component" value="Unassembled WGS sequence"/>
</dbReference>
<proteinExistence type="predicted"/>
<dbReference type="OrthoDB" id="6376497at2759"/>
<feature type="non-terminal residue" evidence="4">
    <location>
        <position position="224"/>
    </location>
</feature>
<dbReference type="GO" id="GO:0003723">
    <property type="term" value="F:RNA binding"/>
    <property type="evidence" value="ECO:0007669"/>
    <property type="project" value="UniProtKB-UniRule"/>
</dbReference>
<feature type="domain" description="RRM" evidence="3">
    <location>
        <begin position="87"/>
        <end position="164"/>
    </location>
</feature>
<dbReference type="PROSITE" id="PS50102">
    <property type="entry name" value="RRM"/>
    <property type="match status" value="1"/>
</dbReference>
<gene>
    <name evidence="4" type="ORF">Anas_11144</name>
</gene>
<dbReference type="Gene3D" id="3.30.70.330">
    <property type="match status" value="1"/>
</dbReference>
<dbReference type="InterPro" id="IPR012677">
    <property type="entry name" value="Nucleotide-bd_a/b_plait_sf"/>
</dbReference>
<accession>A0A5N5TAE5</accession>
<comment type="caution">
    <text evidence="4">The sequence shown here is derived from an EMBL/GenBank/DDBJ whole genome shotgun (WGS) entry which is preliminary data.</text>
</comment>
<dbReference type="InterPro" id="IPR000504">
    <property type="entry name" value="RRM_dom"/>
</dbReference>
<name>A0A5N5TAE5_9CRUS</name>
<evidence type="ECO:0000256" key="2">
    <source>
        <dbReference type="PROSITE-ProRule" id="PRU00176"/>
    </source>
</evidence>
<dbReference type="InterPro" id="IPR035979">
    <property type="entry name" value="RBD_domain_sf"/>
</dbReference>
<keyword evidence="1 2" id="KW-0694">RNA-binding</keyword>
<protein>
    <submittedName>
        <fullName evidence="4">RRM domain-containing protein</fullName>
    </submittedName>
</protein>
<evidence type="ECO:0000313" key="5">
    <source>
        <dbReference type="Proteomes" id="UP000326759"/>
    </source>
</evidence>
<dbReference type="AlphaFoldDB" id="A0A5N5TAE5"/>
<evidence type="ECO:0000256" key="1">
    <source>
        <dbReference type="ARBA" id="ARBA00022884"/>
    </source>
</evidence>
<sequence>MLNLSEDVGIESKSDLKNIVPKAISIRIPHYCARNKILKTAFVEFETIDEAEENFANLKEIELPVGSLEVSRVTEEKNEVDVSIDPLRLYVTGIPEEAETSEIQELFPNATVNRNNTAKFRKRLDFKTFAVLTFKTQKEASEAFWSGKDIKIRGSKLLVLYSKNNVKSKLISDPVNAKKKKVKRLQKGNNLKNLGNEKQFRRFKGSTKGKLDKIKSFEENLIKT</sequence>
<reference evidence="4 5" key="1">
    <citation type="journal article" date="2019" name="PLoS Biol.">
        <title>Sex chromosomes control vertical transmission of feminizing Wolbachia symbionts in an isopod.</title>
        <authorList>
            <person name="Becking T."/>
            <person name="Chebbi M.A."/>
            <person name="Giraud I."/>
            <person name="Moumen B."/>
            <person name="Laverre T."/>
            <person name="Caubet Y."/>
            <person name="Peccoud J."/>
            <person name="Gilbert C."/>
            <person name="Cordaux R."/>
        </authorList>
    </citation>
    <scope>NUCLEOTIDE SEQUENCE [LARGE SCALE GENOMIC DNA]</scope>
    <source>
        <strain evidence="4">ANa2</strain>
        <tissue evidence="4">Whole body excluding digestive tract and cuticle</tissue>
    </source>
</reference>
<organism evidence="4 5">
    <name type="scientific">Armadillidium nasatum</name>
    <dbReference type="NCBI Taxonomy" id="96803"/>
    <lineage>
        <taxon>Eukaryota</taxon>
        <taxon>Metazoa</taxon>
        <taxon>Ecdysozoa</taxon>
        <taxon>Arthropoda</taxon>
        <taxon>Crustacea</taxon>
        <taxon>Multicrustacea</taxon>
        <taxon>Malacostraca</taxon>
        <taxon>Eumalacostraca</taxon>
        <taxon>Peracarida</taxon>
        <taxon>Isopoda</taxon>
        <taxon>Oniscidea</taxon>
        <taxon>Crinocheta</taxon>
        <taxon>Armadillidiidae</taxon>
        <taxon>Armadillidium</taxon>
    </lineage>
</organism>
<keyword evidence="5" id="KW-1185">Reference proteome</keyword>
<dbReference type="SUPFAM" id="SSF54928">
    <property type="entry name" value="RNA-binding domain, RBD"/>
    <property type="match status" value="1"/>
</dbReference>
<dbReference type="EMBL" id="SEYY01005763">
    <property type="protein sequence ID" value="KAB7503149.1"/>
    <property type="molecule type" value="Genomic_DNA"/>
</dbReference>
<evidence type="ECO:0000259" key="3">
    <source>
        <dbReference type="PROSITE" id="PS50102"/>
    </source>
</evidence>
<evidence type="ECO:0000313" key="4">
    <source>
        <dbReference type="EMBL" id="KAB7503149.1"/>
    </source>
</evidence>